<feature type="compositionally biased region" description="Acidic residues" evidence="6">
    <location>
        <begin position="1068"/>
        <end position="1083"/>
    </location>
</feature>
<keyword evidence="10" id="KW-1185">Reference proteome</keyword>
<protein>
    <recommendedName>
        <fullName evidence="8">TMC domain-containing protein</fullName>
    </recommendedName>
</protein>
<evidence type="ECO:0000259" key="8">
    <source>
        <dbReference type="Pfam" id="PF07810"/>
    </source>
</evidence>
<dbReference type="Proteomes" id="UP001516400">
    <property type="component" value="Unassembled WGS sequence"/>
</dbReference>
<feature type="region of interest" description="Disordered" evidence="6">
    <location>
        <begin position="482"/>
        <end position="517"/>
    </location>
</feature>
<dbReference type="InterPro" id="IPR038900">
    <property type="entry name" value="TMC"/>
</dbReference>
<comment type="caution">
    <text evidence="9">The sequence shown here is derived from an EMBL/GenBank/DDBJ whole genome shotgun (WGS) entry which is preliminary data.</text>
</comment>
<evidence type="ECO:0000256" key="2">
    <source>
        <dbReference type="ARBA" id="ARBA00006510"/>
    </source>
</evidence>
<feature type="transmembrane region" description="Helical" evidence="7">
    <location>
        <begin position="659"/>
        <end position="680"/>
    </location>
</feature>
<evidence type="ECO:0000256" key="3">
    <source>
        <dbReference type="ARBA" id="ARBA00022692"/>
    </source>
</evidence>
<feature type="compositionally biased region" description="Basic and acidic residues" evidence="6">
    <location>
        <begin position="915"/>
        <end position="930"/>
    </location>
</feature>
<evidence type="ECO:0000256" key="7">
    <source>
        <dbReference type="SAM" id="Phobius"/>
    </source>
</evidence>
<dbReference type="EMBL" id="JABFTP020000083">
    <property type="protein sequence ID" value="KAL3276260.1"/>
    <property type="molecule type" value="Genomic_DNA"/>
</dbReference>
<name>A0ABD2NCX5_9CUCU</name>
<dbReference type="PANTHER" id="PTHR23302:SF40">
    <property type="entry name" value="TRANSMEMBRANE CHANNEL-LIKE PROTEIN"/>
    <property type="match status" value="1"/>
</dbReference>
<comment type="subcellular location">
    <subcellularLocation>
        <location evidence="1">Membrane</location>
        <topology evidence="1">Multi-pass membrane protein</topology>
    </subcellularLocation>
</comment>
<feature type="region of interest" description="Disordered" evidence="6">
    <location>
        <begin position="1066"/>
        <end position="1095"/>
    </location>
</feature>
<feature type="region of interest" description="Disordered" evidence="6">
    <location>
        <begin position="818"/>
        <end position="878"/>
    </location>
</feature>
<feature type="compositionally biased region" description="Basic and acidic residues" evidence="6">
    <location>
        <begin position="894"/>
        <end position="903"/>
    </location>
</feature>
<feature type="transmembrane region" description="Helical" evidence="7">
    <location>
        <begin position="162"/>
        <end position="187"/>
    </location>
</feature>
<keyword evidence="5 7" id="KW-0472">Membrane</keyword>
<dbReference type="PANTHER" id="PTHR23302">
    <property type="entry name" value="TRANSMEMBRANE CHANNEL-RELATED"/>
    <property type="match status" value="1"/>
</dbReference>
<evidence type="ECO:0000313" key="9">
    <source>
        <dbReference type="EMBL" id="KAL3276260.1"/>
    </source>
</evidence>
<proteinExistence type="inferred from homology"/>
<organism evidence="9 10">
    <name type="scientific">Cryptolaemus montrouzieri</name>
    <dbReference type="NCBI Taxonomy" id="559131"/>
    <lineage>
        <taxon>Eukaryota</taxon>
        <taxon>Metazoa</taxon>
        <taxon>Ecdysozoa</taxon>
        <taxon>Arthropoda</taxon>
        <taxon>Hexapoda</taxon>
        <taxon>Insecta</taxon>
        <taxon>Pterygota</taxon>
        <taxon>Neoptera</taxon>
        <taxon>Endopterygota</taxon>
        <taxon>Coleoptera</taxon>
        <taxon>Polyphaga</taxon>
        <taxon>Cucujiformia</taxon>
        <taxon>Coccinelloidea</taxon>
        <taxon>Coccinellidae</taxon>
        <taxon>Scymninae</taxon>
        <taxon>Scymnini</taxon>
        <taxon>Cryptolaemus</taxon>
    </lineage>
</organism>
<evidence type="ECO:0000313" key="10">
    <source>
        <dbReference type="Proteomes" id="UP001516400"/>
    </source>
</evidence>
<feature type="transmembrane region" description="Helical" evidence="7">
    <location>
        <begin position="768"/>
        <end position="789"/>
    </location>
</feature>
<evidence type="ECO:0000256" key="6">
    <source>
        <dbReference type="SAM" id="MobiDB-lite"/>
    </source>
</evidence>
<dbReference type="Pfam" id="PF07810">
    <property type="entry name" value="TMC"/>
    <property type="match status" value="1"/>
</dbReference>
<feature type="transmembrane region" description="Helical" evidence="7">
    <location>
        <begin position="74"/>
        <end position="92"/>
    </location>
</feature>
<sequence>MTDAPRFQTLPREWVSTANPKEAGDRKIILPEEKYSSTNFLTLWDFKGYFEVSPLFYGWYTNNDTNKKRYRLPLAYFITGLVVYAYSFFATLRKMAENSRMSKLSEKDDECIFSWKLFTAWDYMIGNSEAAHNRVASVVMGFKEALLEEAEKKRESRNWKITAVRIMVNVIISGLLILSVGTVAYLVKRSITPEGQMTFWRRNELTIVMTLISMVFPMLFDAMGFFESYHPRKQLRIQLARIMVLNLLNLYSLIISQFDKIYDISDEMTEFFKEFTSSNNLGHTNQDIMDRPTDLPPGKHVFCYQKCYWNKSSPSSQQKLLVAALVLNSSIFDSGNTTLTTMKTFPDNSSLTENIDYPHYEDYFASNETSSARADEILENLTESPETTQNYENRYTTTSEKVEDYRNSTTETLGFIGDNWREKYNDYLSYILSGFHGETILNLSEITYERILDNEFTDSNIATEVTTEEESMTPTITEIVTEKISTRRQTETTHHTTQQPTETSTQSTPPPTSSKTNIIQTTTSSILSTTTVTPPLPNQTCNAPNEFDPNQKVCEWICEKESPINMTEVGHLIRKMSNTDRKKLRTLCWETMFGQELVKLTVMDLIMTFLSTLSLDFFRGVFIRVMNSCWCWDLEKVFPKYSDFKVAENILHLVNNQGLIWMGLFFSPGLAVINVIKLFVLMYLRAWTVLTCNVPPEVIFRASKSNNFYYALLLMMLFLCVLPVGYAIVWVKPSWYCGPFSGYRRIYHIFTETITRNTPPPLDKALEYIASPGSIIPLLVLLILVIYYLTSLTSSLREANAELKFQLRRERTEERRKMFRMVDRRRRAGSTGSGDPNNPFYKWKKLLGNLPTGKSQDDPNRTESLDQSQQNSDSVKEPRDFFAKIINRALRKSSTSEDAKEIQYDPSDTEQMDSLPHDVKSKDETAEKRRNSSTFGNFRKLVTSVAKRNRKESEDTNEIDGKETPVRKESSLNEENEVNRQESVSSNWSDNIPVITISKTESAECILDVPPDSEETKSDAQAKNKFAPKVKYALKKQSTEIDEDSIRHFHRDVMKQRSQTLVHTYYKEEEDSEKPEPEEETATNEDAISRDTVFF</sequence>
<dbReference type="GO" id="GO:0016020">
    <property type="term" value="C:membrane"/>
    <property type="evidence" value="ECO:0007669"/>
    <property type="project" value="UniProtKB-SubCell"/>
</dbReference>
<comment type="similarity">
    <text evidence="2">Belongs to the TMC family.</text>
</comment>
<keyword evidence="4 7" id="KW-1133">Transmembrane helix</keyword>
<evidence type="ECO:0000256" key="4">
    <source>
        <dbReference type="ARBA" id="ARBA00022989"/>
    </source>
</evidence>
<feature type="domain" description="TMC" evidence="8">
    <location>
        <begin position="588"/>
        <end position="703"/>
    </location>
</feature>
<feature type="compositionally biased region" description="Low complexity" evidence="6">
    <location>
        <begin position="495"/>
        <end position="517"/>
    </location>
</feature>
<keyword evidence="3 7" id="KW-0812">Transmembrane</keyword>
<dbReference type="InterPro" id="IPR012496">
    <property type="entry name" value="TMC_dom"/>
</dbReference>
<feature type="region of interest" description="Disordered" evidence="6">
    <location>
        <begin position="892"/>
        <end position="986"/>
    </location>
</feature>
<evidence type="ECO:0000256" key="5">
    <source>
        <dbReference type="ARBA" id="ARBA00023136"/>
    </source>
</evidence>
<evidence type="ECO:0000256" key="1">
    <source>
        <dbReference type="ARBA" id="ARBA00004141"/>
    </source>
</evidence>
<reference evidence="9 10" key="1">
    <citation type="journal article" date="2021" name="BMC Biol.">
        <title>Horizontally acquired antibacterial genes associated with adaptive radiation of ladybird beetles.</title>
        <authorList>
            <person name="Li H.S."/>
            <person name="Tang X.F."/>
            <person name="Huang Y.H."/>
            <person name="Xu Z.Y."/>
            <person name="Chen M.L."/>
            <person name="Du X.Y."/>
            <person name="Qiu B.Y."/>
            <person name="Chen P.T."/>
            <person name="Zhang W."/>
            <person name="Slipinski A."/>
            <person name="Escalona H.E."/>
            <person name="Waterhouse R.M."/>
            <person name="Zwick A."/>
            <person name="Pang H."/>
        </authorList>
    </citation>
    <scope>NUCLEOTIDE SEQUENCE [LARGE SCALE GENOMIC DNA]</scope>
    <source>
        <strain evidence="9">SYSU2018</strain>
    </source>
</reference>
<feature type="compositionally biased region" description="Basic and acidic residues" evidence="6">
    <location>
        <begin position="855"/>
        <end position="864"/>
    </location>
</feature>
<feature type="compositionally biased region" description="Basic and acidic residues" evidence="6">
    <location>
        <begin position="482"/>
        <end position="494"/>
    </location>
</feature>
<gene>
    <name evidence="9" type="ORF">HHI36_020975</name>
</gene>
<feature type="transmembrane region" description="Helical" evidence="7">
    <location>
        <begin position="207"/>
        <end position="226"/>
    </location>
</feature>
<dbReference type="AlphaFoldDB" id="A0ABD2NCX5"/>
<feature type="compositionally biased region" description="Basic and acidic residues" evidence="6">
    <location>
        <begin position="951"/>
        <end position="971"/>
    </location>
</feature>
<accession>A0ABD2NCX5</accession>
<feature type="transmembrane region" description="Helical" evidence="7">
    <location>
        <begin position="708"/>
        <end position="731"/>
    </location>
</feature>